<dbReference type="STRING" id="48701.ENSPMEP00000003183"/>
<proteinExistence type="predicted"/>
<dbReference type="Proteomes" id="UP000261480">
    <property type="component" value="Unplaced"/>
</dbReference>
<evidence type="ECO:0000313" key="2">
    <source>
        <dbReference type="Proteomes" id="UP000261480"/>
    </source>
</evidence>
<sequence length="53" mass="6518">MMRAGARQYVVARPLYSEDSFNEEHKKVYRHHKTALDHVKQYFSWILMYEFPL</sequence>
<reference evidence="1" key="1">
    <citation type="submission" date="2025-08" db="UniProtKB">
        <authorList>
            <consortium name="Ensembl"/>
        </authorList>
    </citation>
    <scope>IDENTIFICATION</scope>
</reference>
<evidence type="ECO:0000313" key="1">
    <source>
        <dbReference type="Ensembl" id="ENSPMEP00000003183.1"/>
    </source>
</evidence>
<reference evidence="1" key="2">
    <citation type="submission" date="2025-09" db="UniProtKB">
        <authorList>
            <consortium name="Ensembl"/>
        </authorList>
    </citation>
    <scope>IDENTIFICATION</scope>
</reference>
<dbReference type="Ensembl" id="ENSPMET00000011270.1">
    <property type="protein sequence ID" value="ENSPMEP00000003183.1"/>
    <property type="gene ID" value="ENSPMEG00000004283.1"/>
</dbReference>
<keyword evidence="2" id="KW-1185">Reference proteome</keyword>
<accession>A0A3B3WK47</accession>
<dbReference type="AlphaFoldDB" id="A0A3B3WK47"/>
<organism evidence="1 2">
    <name type="scientific">Poecilia mexicana</name>
    <dbReference type="NCBI Taxonomy" id="48701"/>
    <lineage>
        <taxon>Eukaryota</taxon>
        <taxon>Metazoa</taxon>
        <taxon>Chordata</taxon>
        <taxon>Craniata</taxon>
        <taxon>Vertebrata</taxon>
        <taxon>Euteleostomi</taxon>
        <taxon>Actinopterygii</taxon>
        <taxon>Neopterygii</taxon>
        <taxon>Teleostei</taxon>
        <taxon>Neoteleostei</taxon>
        <taxon>Acanthomorphata</taxon>
        <taxon>Ovalentaria</taxon>
        <taxon>Atherinomorphae</taxon>
        <taxon>Cyprinodontiformes</taxon>
        <taxon>Poeciliidae</taxon>
        <taxon>Poeciliinae</taxon>
        <taxon>Poecilia</taxon>
    </lineage>
</organism>
<name>A0A3B3WK47_9TELE</name>
<protein>
    <submittedName>
        <fullName evidence="1">Uncharacterized protein</fullName>
    </submittedName>
</protein>